<evidence type="ECO:0000313" key="2">
    <source>
        <dbReference type="Proteomes" id="UP000660729"/>
    </source>
</evidence>
<comment type="caution">
    <text evidence="1">The sequence shown here is derived from an EMBL/GenBank/DDBJ whole genome shotgun (WGS) entry which is preliminary data.</text>
</comment>
<sequence length="272" mass="30659">MDMATQKTILEPATARQVTSDEVMAQLCIASNDTQYPSQPFRFNDLPRELRDIVYGHLVHQEKALLKVKAYNAMTISIQDAPIEAMLNVSSTFSHEYIAATVRRSKLVGEDCADRVPRKLDLPPDVSFKHVGSAELKLMAICCCDDTGTEDCNILDDIQSHRSWLTDLAPKLVDVQKVDLSLLVSFSMEWKNKLRKGQKWPGEESDVLRECCEDLGELARDVLDLGLPVKKIKVFYHVRPDNLGPHQARHHQIGLADEFGTWTREDGWTAGV</sequence>
<proteinExistence type="predicted"/>
<gene>
    <name evidence="1" type="ORF">HII31_12422</name>
</gene>
<dbReference type="Proteomes" id="UP000660729">
    <property type="component" value="Unassembled WGS sequence"/>
</dbReference>
<evidence type="ECO:0000313" key="1">
    <source>
        <dbReference type="EMBL" id="KAF7186236.1"/>
    </source>
</evidence>
<reference evidence="1" key="1">
    <citation type="submission" date="2020-04" db="EMBL/GenBank/DDBJ databases">
        <title>Draft genome resource of the tomato pathogen Pseudocercospora fuligena.</title>
        <authorList>
            <person name="Zaccaron A."/>
        </authorList>
    </citation>
    <scope>NUCLEOTIDE SEQUENCE</scope>
    <source>
        <strain evidence="1">PF001</strain>
    </source>
</reference>
<accession>A0A8H6R7Z3</accession>
<name>A0A8H6R7Z3_9PEZI</name>
<organism evidence="1 2">
    <name type="scientific">Pseudocercospora fuligena</name>
    <dbReference type="NCBI Taxonomy" id="685502"/>
    <lineage>
        <taxon>Eukaryota</taxon>
        <taxon>Fungi</taxon>
        <taxon>Dikarya</taxon>
        <taxon>Ascomycota</taxon>
        <taxon>Pezizomycotina</taxon>
        <taxon>Dothideomycetes</taxon>
        <taxon>Dothideomycetidae</taxon>
        <taxon>Mycosphaerellales</taxon>
        <taxon>Mycosphaerellaceae</taxon>
        <taxon>Pseudocercospora</taxon>
    </lineage>
</organism>
<dbReference type="AlphaFoldDB" id="A0A8H6R7Z3"/>
<keyword evidence="2" id="KW-1185">Reference proteome</keyword>
<protein>
    <submittedName>
        <fullName evidence="1">Uncharacterized protein</fullName>
    </submittedName>
</protein>
<dbReference type="OrthoDB" id="5314997at2759"/>
<dbReference type="EMBL" id="JABCIY010000260">
    <property type="protein sequence ID" value="KAF7186236.1"/>
    <property type="molecule type" value="Genomic_DNA"/>
</dbReference>